<proteinExistence type="predicted"/>
<evidence type="ECO:0000256" key="4">
    <source>
        <dbReference type="ARBA" id="ARBA00023136"/>
    </source>
</evidence>
<dbReference type="Proteomes" id="UP000006906">
    <property type="component" value="Chromosome 1"/>
</dbReference>
<dbReference type="PaxDb" id="3055-EDO98169"/>
<dbReference type="GO" id="GO:0005886">
    <property type="term" value="C:plasma membrane"/>
    <property type="evidence" value="ECO:0000318"/>
    <property type="project" value="GO_Central"/>
</dbReference>
<dbReference type="AlphaFoldDB" id="A0A2K3E4M7"/>
<evidence type="ECO:0000256" key="3">
    <source>
        <dbReference type="ARBA" id="ARBA00022989"/>
    </source>
</evidence>
<dbReference type="InterPro" id="IPR003689">
    <property type="entry name" value="ZIP"/>
</dbReference>
<feature type="transmembrane region" description="Helical" evidence="6">
    <location>
        <begin position="686"/>
        <end position="711"/>
    </location>
</feature>
<dbReference type="PANTHER" id="PTHR11040">
    <property type="entry name" value="ZINC/IRON TRANSPORTER"/>
    <property type="match status" value="1"/>
</dbReference>
<dbReference type="InParanoid" id="A0A2K3E4M7"/>
<evidence type="ECO:0000256" key="6">
    <source>
        <dbReference type="SAM" id="Phobius"/>
    </source>
</evidence>
<keyword evidence="9" id="KW-1185">Reference proteome</keyword>
<dbReference type="Pfam" id="PF02535">
    <property type="entry name" value="Zip"/>
    <property type="match status" value="1"/>
</dbReference>
<evidence type="ECO:0000256" key="5">
    <source>
        <dbReference type="SAM" id="MobiDB-lite"/>
    </source>
</evidence>
<keyword evidence="2 6" id="KW-0812">Transmembrane</keyword>
<evidence type="ECO:0000313" key="9">
    <source>
        <dbReference type="Proteomes" id="UP000006906"/>
    </source>
</evidence>
<feature type="compositionally biased region" description="Basic and acidic residues" evidence="5">
    <location>
        <begin position="320"/>
        <end position="340"/>
    </location>
</feature>
<dbReference type="OrthoDB" id="448280at2759"/>
<feature type="region of interest" description="Disordered" evidence="5">
    <location>
        <begin position="298"/>
        <end position="340"/>
    </location>
</feature>
<evidence type="ECO:0000256" key="7">
    <source>
        <dbReference type="SAM" id="SignalP"/>
    </source>
</evidence>
<dbReference type="KEGG" id="cre:CHLRE_01g000150v5"/>
<feature type="signal peptide" evidence="7">
    <location>
        <begin position="1"/>
        <end position="31"/>
    </location>
</feature>
<feature type="transmembrane region" description="Helical" evidence="6">
    <location>
        <begin position="655"/>
        <end position="680"/>
    </location>
</feature>
<dbReference type="GeneID" id="5725878"/>
<evidence type="ECO:0000256" key="2">
    <source>
        <dbReference type="ARBA" id="ARBA00022692"/>
    </source>
</evidence>
<name>A0A2K3E4M7_CHLRE</name>
<dbReference type="GO" id="GO:0005385">
    <property type="term" value="F:zinc ion transmembrane transporter activity"/>
    <property type="evidence" value="ECO:0000318"/>
    <property type="project" value="GO_Central"/>
</dbReference>
<gene>
    <name evidence="8" type="ORF">CHLRE_01g000150v5</name>
</gene>
<feature type="transmembrane region" description="Helical" evidence="6">
    <location>
        <begin position="759"/>
        <end position="778"/>
    </location>
</feature>
<evidence type="ECO:0000256" key="1">
    <source>
        <dbReference type="ARBA" id="ARBA00004141"/>
    </source>
</evidence>
<keyword evidence="3 6" id="KW-1133">Transmembrane helix</keyword>
<sequence>MAANAFARFRAARGLMLLVTLCVISCMGVRADELTQAGGTTTDTITTVQWLPSCQLLASRVCAPTLLSVGLAAVEATQAVVAATGATGAEAEAQQEAALLALHAATSEPGRKLLAASLAALRCAAAHPTNASAVADCGRAAIAASPSAAAALVGALGPPPCAGLAATPSACAAAPGCRVVPHGDHSDCEPAATYTALYLTANSTSTAATTTMSTASAASATAAREPTALAAAVQRLADSCASLLPPPADDAAAGSASASGAVALACGRAELRGAVVGPEQLEALELVAEGEHHIHEGEEAGDEEGHDHEGEGQGGAVKEGAADGHAHDDDDHAHEDELHHSQADDAQNLRIASVFIVLTAALLGCTLPWVMRGWAERHPLLGASLRCMSAGVILCLALVHVSTHAIEEMSGLVGGSGVEGEHTGGHGHRRLAMSLLEHQAHHVPAALAATASRRQLLQGASTTSSPATTAPAEQLPLPYAGDLAGLLGLLDLGGLAAGVAAEEAEHHAAELESGHSAHQHPFPIGMCCVMFGFLLMAGAEMLVHAAIEARADKAAAAAAERMYAAEKQKQAAVAGEAADGAKLAAVPDVEAAGAGVAGGGGGMLRHQATSNSAQLGGDGGCDMRLDVLAVGGVAPACSSSGPPVGLVVVGTPARLAGLAALFELGCVFHSFIIGLSLGVLTQRGEVAAMLVALCIHQFAEGISLVSILMAAGLAGWRLAGMAAAYSVMAPAGIAVGIAVSDTYNGESVTARAVQGTINGVSGGVLLYLAAVMITAELAPSATTAGGMAAPAAAAGSSCCGAPPPRRWRGWERALLFAIVCVSAGAFAVLAQWA</sequence>
<protein>
    <recommendedName>
        <fullName evidence="10">Zinc-nutrition responsive transporter</fullName>
    </recommendedName>
</protein>
<evidence type="ECO:0008006" key="10">
    <source>
        <dbReference type="Google" id="ProtNLM"/>
    </source>
</evidence>
<keyword evidence="4 6" id="KW-0472">Membrane</keyword>
<feature type="transmembrane region" description="Helical" evidence="6">
    <location>
        <begin position="383"/>
        <end position="402"/>
    </location>
</feature>
<dbReference type="EMBL" id="CM008962">
    <property type="protein sequence ID" value="PNW87740.1"/>
    <property type="molecule type" value="Genomic_DNA"/>
</dbReference>
<feature type="transmembrane region" description="Helical" evidence="6">
    <location>
        <begin position="718"/>
        <end position="739"/>
    </location>
</feature>
<dbReference type="Gramene" id="PNW87740">
    <property type="protein sequence ID" value="PNW87740"/>
    <property type="gene ID" value="CHLRE_01g000150v5"/>
</dbReference>
<feature type="chain" id="PRO_5014398566" description="Zinc-nutrition responsive transporter" evidence="7">
    <location>
        <begin position="32"/>
        <end position="833"/>
    </location>
</feature>
<organism evidence="8 9">
    <name type="scientific">Chlamydomonas reinhardtii</name>
    <name type="common">Chlamydomonas smithii</name>
    <dbReference type="NCBI Taxonomy" id="3055"/>
    <lineage>
        <taxon>Eukaryota</taxon>
        <taxon>Viridiplantae</taxon>
        <taxon>Chlorophyta</taxon>
        <taxon>core chlorophytes</taxon>
        <taxon>Chlorophyceae</taxon>
        <taxon>CS clade</taxon>
        <taxon>Chlamydomonadales</taxon>
        <taxon>Chlamydomonadaceae</taxon>
        <taxon>Chlamydomonas</taxon>
    </lineage>
</organism>
<keyword evidence="7" id="KW-0732">Signal</keyword>
<accession>A0A2K3E4M7</accession>
<dbReference type="RefSeq" id="XP_042927986.1">
    <property type="nucleotide sequence ID" value="XM_043058072.1"/>
</dbReference>
<reference evidence="8 9" key="1">
    <citation type="journal article" date="2007" name="Science">
        <title>The Chlamydomonas genome reveals the evolution of key animal and plant functions.</title>
        <authorList>
            <person name="Merchant S.S."/>
            <person name="Prochnik S.E."/>
            <person name="Vallon O."/>
            <person name="Harris E.H."/>
            <person name="Karpowicz S.J."/>
            <person name="Witman G.B."/>
            <person name="Terry A."/>
            <person name="Salamov A."/>
            <person name="Fritz-Laylin L.K."/>
            <person name="Marechal-Drouard L."/>
            <person name="Marshall W.F."/>
            <person name="Qu L.H."/>
            <person name="Nelson D.R."/>
            <person name="Sanderfoot A.A."/>
            <person name="Spalding M.H."/>
            <person name="Kapitonov V.V."/>
            <person name="Ren Q."/>
            <person name="Ferris P."/>
            <person name="Lindquist E."/>
            <person name="Shapiro H."/>
            <person name="Lucas S.M."/>
            <person name="Grimwood J."/>
            <person name="Schmutz J."/>
            <person name="Cardol P."/>
            <person name="Cerutti H."/>
            <person name="Chanfreau G."/>
            <person name="Chen C.L."/>
            <person name="Cognat V."/>
            <person name="Croft M.T."/>
            <person name="Dent R."/>
            <person name="Dutcher S."/>
            <person name="Fernandez E."/>
            <person name="Fukuzawa H."/>
            <person name="Gonzalez-Ballester D."/>
            <person name="Gonzalez-Halphen D."/>
            <person name="Hallmann A."/>
            <person name="Hanikenne M."/>
            <person name="Hippler M."/>
            <person name="Inwood W."/>
            <person name="Jabbari K."/>
            <person name="Kalanon M."/>
            <person name="Kuras R."/>
            <person name="Lefebvre P.A."/>
            <person name="Lemaire S.D."/>
            <person name="Lobanov A.V."/>
            <person name="Lohr M."/>
            <person name="Manuell A."/>
            <person name="Meier I."/>
            <person name="Mets L."/>
            <person name="Mittag M."/>
            <person name="Mittelmeier T."/>
            <person name="Moroney J.V."/>
            <person name="Moseley J."/>
            <person name="Napoli C."/>
            <person name="Nedelcu A.M."/>
            <person name="Niyogi K."/>
            <person name="Novoselov S.V."/>
            <person name="Paulsen I.T."/>
            <person name="Pazour G."/>
            <person name="Purton S."/>
            <person name="Ral J.P."/>
            <person name="Riano-Pachon D.M."/>
            <person name="Riekhof W."/>
            <person name="Rymarquis L."/>
            <person name="Schroda M."/>
            <person name="Stern D."/>
            <person name="Umen J."/>
            <person name="Willows R."/>
            <person name="Wilson N."/>
            <person name="Zimmer S.L."/>
            <person name="Allmer J."/>
            <person name="Balk J."/>
            <person name="Bisova K."/>
            <person name="Chen C.J."/>
            <person name="Elias M."/>
            <person name="Gendler K."/>
            <person name="Hauser C."/>
            <person name="Lamb M.R."/>
            <person name="Ledford H."/>
            <person name="Long J.C."/>
            <person name="Minagawa J."/>
            <person name="Page M.D."/>
            <person name="Pan J."/>
            <person name="Pootakham W."/>
            <person name="Roje S."/>
            <person name="Rose A."/>
            <person name="Stahlberg E."/>
            <person name="Terauchi A.M."/>
            <person name="Yang P."/>
            <person name="Ball S."/>
            <person name="Bowler C."/>
            <person name="Dieckmann C.L."/>
            <person name="Gladyshev V.N."/>
            <person name="Green P."/>
            <person name="Jorgensen R."/>
            <person name="Mayfield S."/>
            <person name="Mueller-Roeber B."/>
            <person name="Rajamani S."/>
            <person name="Sayre R.T."/>
            <person name="Brokstein P."/>
            <person name="Dubchak I."/>
            <person name="Goodstein D."/>
            <person name="Hornick L."/>
            <person name="Huang Y.W."/>
            <person name="Jhaveri J."/>
            <person name="Luo Y."/>
            <person name="Martinez D."/>
            <person name="Ngau W.C."/>
            <person name="Otillar B."/>
            <person name="Poliakov A."/>
            <person name="Porter A."/>
            <person name="Szajkowski L."/>
            <person name="Werner G."/>
            <person name="Zhou K."/>
            <person name="Grigoriev I.V."/>
            <person name="Rokhsar D.S."/>
            <person name="Grossman A.R."/>
        </authorList>
    </citation>
    <scope>NUCLEOTIDE SEQUENCE [LARGE SCALE GENOMIC DNA]</scope>
    <source>
        <strain evidence="9">CC-503</strain>
    </source>
</reference>
<feature type="transmembrane region" description="Helical" evidence="6">
    <location>
        <begin position="351"/>
        <end position="371"/>
    </location>
</feature>
<dbReference type="PANTHER" id="PTHR11040:SF44">
    <property type="entry name" value="PROTEIN ZNTC-RELATED"/>
    <property type="match status" value="1"/>
</dbReference>
<evidence type="ECO:0000313" key="8">
    <source>
        <dbReference type="EMBL" id="PNW87740.1"/>
    </source>
</evidence>
<feature type="compositionally biased region" description="Basic and acidic residues" evidence="5">
    <location>
        <begin position="298"/>
        <end position="311"/>
    </location>
</feature>
<feature type="transmembrane region" description="Helical" evidence="6">
    <location>
        <begin position="813"/>
        <end position="832"/>
    </location>
</feature>
<dbReference type="GO" id="GO:0071577">
    <property type="term" value="P:zinc ion transmembrane transport"/>
    <property type="evidence" value="ECO:0000318"/>
    <property type="project" value="GO_Central"/>
</dbReference>
<feature type="transmembrane region" description="Helical" evidence="6">
    <location>
        <begin position="522"/>
        <end position="543"/>
    </location>
</feature>
<comment type="subcellular location">
    <subcellularLocation>
        <location evidence="1">Membrane</location>
        <topology evidence="1">Multi-pass membrane protein</topology>
    </subcellularLocation>
</comment>